<dbReference type="AlphaFoldDB" id="A0A0B2VFY4"/>
<evidence type="ECO:0000256" key="1">
    <source>
        <dbReference type="SAM" id="MobiDB-lite"/>
    </source>
</evidence>
<proteinExistence type="predicted"/>
<dbReference type="OrthoDB" id="10500479at2759"/>
<feature type="compositionally biased region" description="Basic and acidic residues" evidence="1">
    <location>
        <begin position="1"/>
        <end position="11"/>
    </location>
</feature>
<comment type="caution">
    <text evidence="2">The sequence shown here is derived from an EMBL/GenBank/DDBJ whole genome shotgun (WGS) entry which is preliminary data.</text>
</comment>
<organism evidence="2 3">
    <name type="scientific">Toxocara canis</name>
    <name type="common">Canine roundworm</name>
    <dbReference type="NCBI Taxonomy" id="6265"/>
    <lineage>
        <taxon>Eukaryota</taxon>
        <taxon>Metazoa</taxon>
        <taxon>Ecdysozoa</taxon>
        <taxon>Nematoda</taxon>
        <taxon>Chromadorea</taxon>
        <taxon>Rhabditida</taxon>
        <taxon>Spirurina</taxon>
        <taxon>Ascaridomorpha</taxon>
        <taxon>Ascaridoidea</taxon>
        <taxon>Toxocaridae</taxon>
        <taxon>Toxocara</taxon>
    </lineage>
</organism>
<name>A0A0B2VFY4_TOXCA</name>
<feature type="region of interest" description="Disordered" evidence="1">
    <location>
        <begin position="1"/>
        <end position="26"/>
    </location>
</feature>
<gene>
    <name evidence="2" type="ORF">Tcan_07488</name>
</gene>
<dbReference type="STRING" id="6265.A0A0B2VFY4"/>
<protein>
    <submittedName>
        <fullName evidence="2">Uncharacterized protein</fullName>
    </submittedName>
</protein>
<dbReference type="Proteomes" id="UP000031036">
    <property type="component" value="Unassembled WGS sequence"/>
</dbReference>
<sequence length="316" mass="37333">MQLRARSKDADDGASTSTRAPSVTSQKEEYIFPKRLIKDRDWRKMAILNKCDKEVSTSMNLALVFDFFNKFSDAFNLTKVTEEELDEAVSASADSLGSRVLVRVIVELLCGFTSIDCTHQMRMYHRNRVYRETTEENYNISLWEFFDHDWKIFMHKKTDLRNFFCSSKETADLFKFEPRIRAAILYDLCQYRLACLDAQDVIDSVIDESESPMGDQLRTTPIGGFTDEKYYYLGGTWVYRWKCLSTRITKSVLLLYSDYPKRHFFDLIMVVQLRDERVRHCRYFFYPCSNCNSSSIYWPIKYKQKLGPRRLKVSHI</sequence>
<reference evidence="2 3" key="1">
    <citation type="submission" date="2014-11" db="EMBL/GenBank/DDBJ databases">
        <title>Genetic blueprint of the zoonotic pathogen Toxocara canis.</title>
        <authorList>
            <person name="Zhu X.-Q."/>
            <person name="Korhonen P.K."/>
            <person name="Cai H."/>
            <person name="Young N.D."/>
            <person name="Nejsum P."/>
            <person name="von Samson-Himmelstjerna G."/>
            <person name="Boag P.R."/>
            <person name="Tan P."/>
            <person name="Li Q."/>
            <person name="Min J."/>
            <person name="Yang Y."/>
            <person name="Wang X."/>
            <person name="Fang X."/>
            <person name="Hall R.S."/>
            <person name="Hofmann A."/>
            <person name="Sternberg P.W."/>
            <person name="Jex A.R."/>
            <person name="Gasser R.B."/>
        </authorList>
    </citation>
    <scope>NUCLEOTIDE SEQUENCE [LARGE SCALE GENOMIC DNA]</scope>
    <source>
        <strain evidence="2">PN_DK_2014</strain>
    </source>
</reference>
<accession>A0A0B2VFY4</accession>
<evidence type="ECO:0000313" key="3">
    <source>
        <dbReference type="Proteomes" id="UP000031036"/>
    </source>
</evidence>
<dbReference type="EMBL" id="JPKZ01001354">
    <property type="protein sequence ID" value="KHN82456.1"/>
    <property type="molecule type" value="Genomic_DNA"/>
</dbReference>
<evidence type="ECO:0000313" key="2">
    <source>
        <dbReference type="EMBL" id="KHN82456.1"/>
    </source>
</evidence>
<keyword evidence="3" id="KW-1185">Reference proteome</keyword>
<feature type="compositionally biased region" description="Polar residues" evidence="1">
    <location>
        <begin position="14"/>
        <end position="25"/>
    </location>
</feature>